<accession>A0A8C0Y694</accession>
<evidence type="ECO:0000256" key="4">
    <source>
        <dbReference type="ARBA" id="ARBA00005975"/>
    </source>
</evidence>
<dbReference type="InterPro" id="IPR006629">
    <property type="entry name" value="LITAF"/>
</dbReference>
<keyword evidence="6" id="KW-0862">Zinc</keyword>
<dbReference type="InterPro" id="IPR037519">
    <property type="entry name" value="LITAF_fam"/>
</dbReference>
<dbReference type="GO" id="GO:0098560">
    <property type="term" value="C:cytoplasmic side of late endosome membrane"/>
    <property type="evidence" value="ECO:0007669"/>
    <property type="project" value="TreeGrafter"/>
</dbReference>
<organism evidence="9 10">
    <name type="scientific">Cyprinus carpio carpio</name>
    <dbReference type="NCBI Taxonomy" id="630221"/>
    <lineage>
        <taxon>Eukaryota</taxon>
        <taxon>Metazoa</taxon>
        <taxon>Chordata</taxon>
        <taxon>Craniata</taxon>
        <taxon>Vertebrata</taxon>
        <taxon>Euteleostomi</taxon>
        <taxon>Actinopterygii</taxon>
        <taxon>Neopterygii</taxon>
        <taxon>Teleostei</taxon>
        <taxon>Ostariophysi</taxon>
        <taxon>Cypriniformes</taxon>
        <taxon>Cyprinidae</taxon>
        <taxon>Cyprininae</taxon>
        <taxon>Cyprinus</taxon>
    </lineage>
</organism>
<dbReference type="PANTHER" id="PTHR23292:SF45">
    <property type="entry name" value="LIPOPOLYSACCHARIDE-INDUCED TUMOR NECROSIS FACTOR-ALPHA FACTOR HOMOLOG"/>
    <property type="match status" value="1"/>
</dbReference>
<keyword evidence="10" id="KW-1185">Reference proteome</keyword>
<evidence type="ECO:0000313" key="10">
    <source>
        <dbReference type="Proteomes" id="UP001108240"/>
    </source>
</evidence>
<reference evidence="9" key="2">
    <citation type="submission" date="2025-09" db="UniProtKB">
        <authorList>
            <consortium name="Ensembl"/>
        </authorList>
    </citation>
    <scope>IDENTIFICATION</scope>
</reference>
<dbReference type="OMA" id="RHISSCK"/>
<dbReference type="Proteomes" id="UP001108240">
    <property type="component" value="Unplaced"/>
</dbReference>
<sequence>MAAEKTILCVLFEEFSESDGIGGNMCLILKNTLNVTVTALAVQNKREHPNQVKRFVEMMVPNYCDPNMCLANISALKAMASAPPLETSAFVGHPPLPSYEEAMVSNPQYPSMPHAPGDMKTSVPQDPAQAYSPMYPSPPQQGQPVTTPVVSVQTVYVQPGMKFGSFPVQAHCPVCTRNVITRLEYTSGALAWLSCAGLTIFGCFYGCCLIPFCVDSLKDVTHHCPNCSSVLGVYKRL</sequence>
<dbReference type="PANTHER" id="PTHR23292">
    <property type="entry name" value="LIPOPOLYSACCHARIDE-INDUCED TUMOR NECROSIS FACTOR-ALPHA FACTOR"/>
    <property type="match status" value="1"/>
</dbReference>
<dbReference type="GO" id="GO:0098574">
    <property type="term" value="C:cytoplasmic side of lysosomal membrane"/>
    <property type="evidence" value="ECO:0007669"/>
    <property type="project" value="TreeGrafter"/>
</dbReference>
<evidence type="ECO:0000256" key="3">
    <source>
        <dbReference type="ARBA" id="ARBA00004630"/>
    </source>
</evidence>
<dbReference type="PROSITE" id="PS51837">
    <property type="entry name" value="LITAF"/>
    <property type="match status" value="1"/>
</dbReference>
<reference evidence="9" key="1">
    <citation type="submission" date="2025-08" db="UniProtKB">
        <authorList>
            <consortium name="Ensembl"/>
        </authorList>
    </citation>
    <scope>IDENTIFICATION</scope>
</reference>
<evidence type="ECO:0000313" key="9">
    <source>
        <dbReference type="Ensembl" id="ENSCCRP00000004611.2"/>
    </source>
</evidence>
<keyword evidence="5" id="KW-0479">Metal-binding</keyword>
<name>A0A8C0Y694_CYPCA</name>
<comment type="subcellular location">
    <subcellularLocation>
        <location evidence="1">Endosome membrane</location>
        <topology evidence="1">Peripheral membrane protein</topology>
        <orientation evidence="1">Cytoplasmic side</orientation>
    </subcellularLocation>
    <subcellularLocation>
        <location evidence="2">Late endosome membrane</location>
    </subcellularLocation>
    <subcellularLocation>
        <location evidence="3">Lysosome membrane</location>
        <topology evidence="3">Peripheral membrane protein</topology>
        <orientation evidence="3">Cytoplasmic side</orientation>
    </subcellularLocation>
</comment>
<evidence type="ECO:0000256" key="2">
    <source>
        <dbReference type="ARBA" id="ARBA00004414"/>
    </source>
</evidence>
<evidence type="ECO:0000259" key="8">
    <source>
        <dbReference type="PROSITE" id="PS51837"/>
    </source>
</evidence>
<evidence type="ECO:0000256" key="1">
    <source>
        <dbReference type="ARBA" id="ARBA00004125"/>
    </source>
</evidence>
<proteinExistence type="inferred from homology"/>
<comment type="similarity">
    <text evidence="4">Belongs to the CDIP1/LITAF family.</text>
</comment>
<dbReference type="AlphaFoldDB" id="A0A8C0Y694"/>
<dbReference type="Pfam" id="PF10601">
    <property type="entry name" value="zf-LITAF-like"/>
    <property type="match status" value="1"/>
</dbReference>
<keyword evidence="7" id="KW-0472">Membrane</keyword>
<protein>
    <submittedName>
        <fullName evidence="9">Lipopolysaccharide-induced TNF factor</fullName>
    </submittedName>
</protein>
<dbReference type="GO" id="GO:0005634">
    <property type="term" value="C:nucleus"/>
    <property type="evidence" value="ECO:0007669"/>
    <property type="project" value="TreeGrafter"/>
</dbReference>
<evidence type="ECO:0000256" key="6">
    <source>
        <dbReference type="ARBA" id="ARBA00022833"/>
    </source>
</evidence>
<evidence type="ECO:0000256" key="5">
    <source>
        <dbReference type="ARBA" id="ARBA00022723"/>
    </source>
</evidence>
<dbReference type="Ensembl" id="ENSCCRT00000005085.2">
    <property type="protein sequence ID" value="ENSCCRP00000004611.2"/>
    <property type="gene ID" value="ENSCCRG00000002740.2"/>
</dbReference>
<dbReference type="GO" id="GO:0008270">
    <property type="term" value="F:zinc ion binding"/>
    <property type="evidence" value="ECO:0007669"/>
    <property type="project" value="TreeGrafter"/>
</dbReference>
<feature type="domain" description="LITAF" evidence="8">
    <location>
        <begin position="152"/>
        <end position="236"/>
    </location>
</feature>
<dbReference type="GeneTree" id="ENSGT00940000155366"/>
<evidence type="ECO:0000256" key="7">
    <source>
        <dbReference type="ARBA" id="ARBA00023136"/>
    </source>
</evidence>
<dbReference type="SMART" id="SM00714">
    <property type="entry name" value="LITAF"/>
    <property type="match status" value="1"/>
</dbReference>